<evidence type="ECO:0000259" key="2">
    <source>
        <dbReference type="Pfam" id="PF21683"/>
    </source>
</evidence>
<feature type="domain" description="Baseplate hub protein gp44-like N-terminal" evidence="2">
    <location>
        <begin position="8"/>
        <end position="91"/>
    </location>
</feature>
<feature type="domain" description="Tail protein NMB1110-like third" evidence="5">
    <location>
        <begin position="208"/>
        <end position="266"/>
    </location>
</feature>
<keyword evidence="7" id="KW-1185">Reference proteome</keyword>
<sequence>MPAESDRVSVAIEGHLHRDWTRFSLDSDLFTPADAWSVSLGIPAAQLPGYVRPWAKVEVRVGDNLALTGRVDSLRRRIARDGLELSLSGRDGAGILLDCSAPVFTQREVAVDEVCASMVRPLGVDKIDVQPGGAAFKKVSIEPGMTAWEALQRAAEASGLWPWFAPDGTLKVAAPDYSRAVDAELICAFDGTPNNIISLEMDEACNRRHSEVTVLGQSTGGEDDEAQNALRATVKDGGAWFYRPLIRDEGHVDSVAMARTRARKIITDGVFDSLTFTAVVHGHRTDSGSLWEPGMHIRLRVEKLCDISLLLARRTLLGGREGRTTTLTLKPWGVWLPDTAKKAKKRKKKSDGDEMDFDLED</sequence>
<dbReference type="RefSeq" id="WP_062252828.1">
    <property type="nucleotide sequence ID" value="NZ_CP014229.1"/>
</dbReference>
<dbReference type="InterPro" id="IPR026276">
    <property type="entry name" value="Baseplate_GpP"/>
</dbReference>
<evidence type="ECO:0000256" key="1">
    <source>
        <dbReference type="SAM" id="MobiDB-lite"/>
    </source>
</evidence>
<feature type="region of interest" description="Disordered" evidence="1">
    <location>
        <begin position="340"/>
        <end position="361"/>
    </location>
</feature>
<evidence type="ECO:0000313" key="6">
    <source>
        <dbReference type="EMBL" id="AMD90303.1"/>
    </source>
</evidence>
<dbReference type="STRING" id="44742.AXF13_09300"/>
<evidence type="ECO:0008006" key="8">
    <source>
        <dbReference type="Google" id="ProtNLM"/>
    </source>
</evidence>
<dbReference type="AlphaFoldDB" id="A0A109W4E4"/>
<dbReference type="PIRSF" id="PIRSF004440">
    <property type="entry name" value="GpP"/>
    <property type="match status" value="1"/>
</dbReference>
<proteinExistence type="predicted"/>
<dbReference type="Pfam" id="PF22630">
    <property type="entry name" value="NMB1110_3rd"/>
    <property type="match status" value="1"/>
</dbReference>
<dbReference type="Gene3D" id="2.30.300.10">
    <property type="entry name" value="Baseplate protein-like domain - beta roll fold"/>
    <property type="match status" value="1"/>
</dbReference>
<dbReference type="EMBL" id="CP014229">
    <property type="protein sequence ID" value="AMD90303.1"/>
    <property type="molecule type" value="Genomic_DNA"/>
</dbReference>
<protein>
    <recommendedName>
        <fullName evidence="8">Phage tail protein</fullName>
    </recommendedName>
</protein>
<feature type="domain" description="Tail protein NMB1110-like C-terminal" evidence="3">
    <location>
        <begin position="269"/>
        <end position="331"/>
    </location>
</feature>
<evidence type="ECO:0000313" key="7">
    <source>
        <dbReference type="Proteomes" id="UP000069241"/>
    </source>
</evidence>
<dbReference type="InterPro" id="IPR049354">
    <property type="entry name" value="GpP-like_N"/>
</dbReference>
<reference evidence="7" key="1">
    <citation type="submission" date="2016-02" db="EMBL/GenBank/DDBJ databases">
        <authorList>
            <person name="Holder M.E."/>
            <person name="Ajami N.J."/>
            <person name="Petrosino J.F."/>
        </authorList>
    </citation>
    <scope>NUCLEOTIDE SEQUENCE [LARGE SCALE GENOMIC DNA]</scope>
    <source>
        <strain evidence="7">CCUG 45958</strain>
    </source>
</reference>
<dbReference type="Gene3D" id="3.55.50.10">
    <property type="entry name" value="Baseplate protein-like domains"/>
    <property type="match status" value="1"/>
</dbReference>
<dbReference type="InterPro" id="IPR054034">
    <property type="entry name" value="NMB1110-like_C"/>
</dbReference>
<dbReference type="Pfam" id="PF21683">
    <property type="entry name" value="GpP-like_1st"/>
    <property type="match status" value="1"/>
</dbReference>
<dbReference type="KEGG" id="dfi:AXF13_09300"/>
<evidence type="ECO:0000259" key="5">
    <source>
        <dbReference type="Pfam" id="PF22630"/>
    </source>
</evidence>
<feature type="domain" description="Baseplate hub protein gp44/GpP-like second" evidence="4">
    <location>
        <begin position="93"/>
        <end position="172"/>
    </location>
</feature>
<evidence type="ECO:0000259" key="4">
    <source>
        <dbReference type="Pfam" id="PF22255"/>
    </source>
</evidence>
<dbReference type="InterPro" id="IPR054482">
    <property type="entry name" value="NMB1110-like_3rd"/>
</dbReference>
<dbReference type="InterPro" id="IPR023399">
    <property type="entry name" value="Baseplate-like_2-layer_sand"/>
</dbReference>
<organism evidence="6 7">
    <name type="scientific">Desulfovibrio fairfieldensis</name>
    <dbReference type="NCBI Taxonomy" id="44742"/>
    <lineage>
        <taxon>Bacteria</taxon>
        <taxon>Pseudomonadati</taxon>
        <taxon>Thermodesulfobacteriota</taxon>
        <taxon>Desulfovibrionia</taxon>
        <taxon>Desulfovibrionales</taxon>
        <taxon>Desulfovibrionaceae</taxon>
        <taxon>Desulfovibrio</taxon>
    </lineage>
</organism>
<name>A0A109W4E4_9BACT</name>
<gene>
    <name evidence="6" type="ORF">AXF13_09300</name>
</gene>
<dbReference type="InterPro" id="IPR053981">
    <property type="entry name" value="Gp44/GpP-like_2nd"/>
</dbReference>
<evidence type="ECO:0000259" key="3">
    <source>
        <dbReference type="Pfam" id="PF22174"/>
    </source>
</evidence>
<dbReference type="Proteomes" id="UP000069241">
    <property type="component" value="Chromosome"/>
</dbReference>
<accession>A0A109W4E4</accession>
<dbReference type="Pfam" id="PF22174">
    <property type="entry name" value="NMB1110-like_C"/>
    <property type="match status" value="1"/>
</dbReference>
<dbReference type="Gene3D" id="3.30.1920.10">
    <property type="entry name" value="Baseplate protein-like domains - 2 layer sandwich fold"/>
    <property type="match status" value="1"/>
</dbReference>
<dbReference type="SUPFAM" id="SSF69279">
    <property type="entry name" value="Phage tail proteins"/>
    <property type="match status" value="2"/>
</dbReference>
<dbReference type="Pfam" id="PF22255">
    <property type="entry name" value="Gp44-like_2nd"/>
    <property type="match status" value="1"/>
</dbReference>